<accession>A0A7N0U1K0</accession>
<feature type="signal peptide" evidence="2">
    <location>
        <begin position="1"/>
        <end position="29"/>
    </location>
</feature>
<organism evidence="3 4">
    <name type="scientific">Kalanchoe fedtschenkoi</name>
    <name type="common">Lavender scallops</name>
    <name type="synonym">South American air plant</name>
    <dbReference type="NCBI Taxonomy" id="63787"/>
    <lineage>
        <taxon>Eukaryota</taxon>
        <taxon>Viridiplantae</taxon>
        <taxon>Streptophyta</taxon>
        <taxon>Embryophyta</taxon>
        <taxon>Tracheophyta</taxon>
        <taxon>Spermatophyta</taxon>
        <taxon>Magnoliopsida</taxon>
        <taxon>eudicotyledons</taxon>
        <taxon>Gunneridae</taxon>
        <taxon>Pentapetalae</taxon>
        <taxon>Saxifragales</taxon>
        <taxon>Crassulaceae</taxon>
        <taxon>Kalanchoe</taxon>
    </lineage>
</organism>
<dbReference type="Gramene" id="Kaladp0049s0038.1.v1.1">
    <property type="protein sequence ID" value="Kaladp0049s0038.1.v1.1.CDS.1"/>
    <property type="gene ID" value="Kaladp0049s0038.v1.1"/>
</dbReference>
<evidence type="ECO:0000256" key="2">
    <source>
        <dbReference type="SAM" id="SignalP"/>
    </source>
</evidence>
<keyword evidence="4" id="KW-1185">Reference proteome</keyword>
<evidence type="ECO:0000313" key="3">
    <source>
        <dbReference type="EnsemblPlants" id="Kaladp0049s0038.1.v1.1.CDS.1"/>
    </source>
</evidence>
<name>A0A7N0U1K0_KALFE</name>
<feature type="chain" id="PRO_5029916025" evidence="2">
    <location>
        <begin position="30"/>
        <end position="130"/>
    </location>
</feature>
<keyword evidence="2" id="KW-0732">Signal</keyword>
<reference evidence="3" key="1">
    <citation type="submission" date="2021-01" db="UniProtKB">
        <authorList>
            <consortium name="EnsemblPlants"/>
        </authorList>
    </citation>
    <scope>IDENTIFICATION</scope>
</reference>
<evidence type="ECO:0000256" key="1">
    <source>
        <dbReference type="SAM" id="MobiDB-lite"/>
    </source>
</evidence>
<feature type="region of interest" description="Disordered" evidence="1">
    <location>
        <begin position="104"/>
        <end position="130"/>
    </location>
</feature>
<sequence>MSKASNSTTPCHYIFFLILILAAATTTAAMNISALQACNAAIEECEDPDLEEEYLMESQASHRMLQGLMATQKQRDAYASLLKLTPCDPRVTRNVNPNNGRYCMEPANLNSRRPQTYPRDRIRGSTLTLS</sequence>
<protein>
    <submittedName>
        <fullName evidence="3">Uncharacterized protein</fullName>
    </submittedName>
</protein>
<dbReference type="EnsemblPlants" id="Kaladp0049s0038.1.v1.1">
    <property type="protein sequence ID" value="Kaladp0049s0038.1.v1.1.CDS.1"/>
    <property type="gene ID" value="Kaladp0049s0038.v1.1"/>
</dbReference>
<dbReference type="AlphaFoldDB" id="A0A7N0U1K0"/>
<evidence type="ECO:0000313" key="4">
    <source>
        <dbReference type="Proteomes" id="UP000594263"/>
    </source>
</evidence>
<proteinExistence type="predicted"/>
<dbReference type="Proteomes" id="UP000594263">
    <property type="component" value="Unplaced"/>
</dbReference>